<reference evidence="3" key="1">
    <citation type="submission" date="2022-11" db="UniProtKB">
        <authorList>
            <consortium name="WormBaseParasite"/>
        </authorList>
    </citation>
    <scope>IDENTIFICATION</scope>
</reference>
<evidence type="ECO:0000256" key="1">
    <source>
        <dbReference type="SAM" id="MobiDB-lite"/>
    </source>
</evidence>
<feature type="compositionally biased region" description="Basic and acidic residues" evidence="1">
    <location>
        <begin position="21"/>
        <end position="30"/>
    </location>
</feature>
<organism evidence="2 3">
    <name type="scientific">Plectus sambesii</name>
    <dbReference type="NCBI Taxonomy" id="2011161"/>
    <lineage>
        <taxon>Eukaryota</taxon>
        <taxon>Metazoa</taxon>
        <taxon>Ecdysozoa</taxon>
        <taxon>Nematoda</taxon>
        <taxon>Chromadorea</taxon>
        <taxon>Plectida</taxon>
        <taxon>Plectina</taxon>
        <taxon>Plectoidea</taxon>
        <taxon>Plectidae</taxon>
        <taxon>Plectus</taxon>
    </lineage>
</organism>
<protein>
    <submittedName>
        <fullName evidence="3">Uncharacterized protein</fullName>
    </submittedName>
</protein>
<proteinExistence type="predicted"/>
<dbReference type="WBParaSite" id="PSAMB.scaffold2345size23708.g17406.t1">
    <property type="protein sequence ID" value="PSAMB.scaffold2345size23708.g17406.t1"/>
    <property type="gene ID" value="PSAMB.scaffold2345size23708.g17406"/>
</dbReference>
<feature type="region of interest" description="Disordered" evidence="1">
    <location>
        <begin position="1"/>
        <end position="85"/>
    </location>
</feature>
<dbReference type="AlphaFoldDB" id="A0A914VRJ9"/>
<evidence type="ECO:0000313" key="3">
    <source>
        <dbReference type="WBParaSite" id="PSAMB.scaffold2345size23708.g17406.t1"/>
    </source>
</evidence>
<feature type="compositionally biased region" description="Low complexity" evidence="1">
    <location>
        <begin position="1"/>
        <end position="18"/>
    </location>
</feature>
<dbReference type="Proteomes" id="UP000887566">
    <property type="component" value="Unplaced"/>
</dbReference>
<evidence type="ECO:0000313" key="2">
    <source>
        <dbReference type="Proteomes" id="UP000887566"/>
    </source>
</evidence>
<name>A0A914VRJ9_9BILA</name>
<keyword evidence="2" id="KW-1185">Reference proteome</keyword>
<accession>A0A914VRJ9</accession>
<sequence length="85" mass="9140">MSLSQSPQQASSSSAQEIAQEDSRKDKEDSNNTFHSHNHGGKNLSGQVRGEHVTIVQGHYYASGQASSTSPAAPTPEELKKMLET</sequence>